<dbReference type="Gene3D" id="3.40.109.10">
    <property type="entry name" value="NADH Oxidase"/>
    <property type="match status" value="1"/>
</dbReference>
<evidence type="ECO:0000313" key="10">
    <source>
        <dbReference type="EMBL" id="WCT72098.1"/>
    </source>
</evidence>
<dbReference type="EC" id="1.-.-.-" evidence="8"/>
<evidence type="ECO:0000256" key="6">
    <source>
        <dbReference type="ARBA" id="ARBA00023002"/>
    </source>
</evidence>
<proteinExistence type="inferred from homology"/>
<keyword evidence="11" id="KW-1185">Reference proteome</keyword>
<evidence type="ECO:0000313" key="11">
    <source>
        <dbReference type="Proteomes" id="UP001220395"/>
    </source>
</evidence>
<dbReference type="PANTHER" id="PTHR43821:SF1">
    <property type="entry name" value="NAD(P)H NITROREDUCTASE YDJA-RELATED"/>
    <property type="match status" value="1"/>
</dbReference>
<gene>
    <name evidence="10" type="ORF">PQ455_10610</name>
</gene>
<dbReference type="PIRSF" id="PIRSF000232">
    <property type="entry name" value="YdjA"/>
    <property type="match status" value="1"/>
</dbReference>
<organism evidence="10 11">
    <name type="scientific">Sphingomonas naphthae</name>
    <dbReference type="NCBI Taxonomy" id="1813468"/>
    <lineage>
        <taxon>Bacteria</taxon>
        <taxon>Pseudomonadati</taxon>
        <taxon>Pseudomonadota</taxon>
        <taxon>Alphaproteobacteria</taxon>
        <taxon>Sphingomonadales</taxon>
        <taxon>Sphingomonadaceae</taxon>
        <taxon>Sphingomonas</taxon>
    </lineage>
</organism>
<keyword evidence="3 8" id="KW-0285">Flavoprotein</keyword>
<dbReference type="EMBL" id="CP117411">
    <property type="protein sequence ID" value="WCT72098.1"/>
    <property type="molecule type" value="Genomic_DNA"/>
</dbReference>
<evidence type="ECO:0000256" key="1">
    <source>
        <dbReference type="ARBA" id="ARBA00001917"/>
    </source>
</evidence>
<dbReference type="Pfam" id="PF00881">
    <property type="entry name" value="Nitroreductase"/>
    <property type="match status" value="1"/>
</dbReference>
<keyword evidence="4 8" id="KW-0288">FMN</keyword>
<dbReference type="SUPFAM" id="SSF55469">
    <property type="entry name" value="FMN-dependent nitroreductase-like"/>
    <property type="match status" value="1"/>
</dbReference>
<feature type="domain" description="Nitroreductase" evidence="9">
    <location>
        <begin position="26"/>
        <end position="170"/>
    </location>
</feature>
<evidence type="ECO:0000259" key="9">
    <source>
        <dbReference type="Pfam" id="PF00881"/>
    </source>
</evidence>
<protein>
    <recommendedName>
        <fullName evidence="8">Putative NAD(P)H nitroreductase</fullName>
        <ecNumber evidence="8">1.-.-.-</ecNumber>
    </recommendedName>
</protein>
<keyword evidence="6 8" id="KW-0560">Oxidoreductase</keyword>
<evidence type="ECO:0000256" key="3">
    <source>
        <dbReference type="ARBA" id="ARBA00022630"/>
    </source>
</evidence>
<accession>A0ABY7TGW8</accession>
<dbReference type="PANTHER" id="PTHR43821">
    <property type="entry name" value="NAD(P)H NITROREDUCTASE YDJA-RELATED"/>
    <property type="match status" value="1"/>
</dbReference>
<evidence type="ECO:0000256" key="5">
    <source>
        <dbReference type="ARBA" id="ARBA00022857"/>
    </source>
</evidence>
<dbReference type="RefSeq" id="WP_273686048.1">
    <property type="nucleotide sequence ID" value="NZ_CP117411.1"/>
</dbReference>
<evidence type="ECO:0000256" key="4">
    <source>
        <dbReference type="ARBA" id="ARBA00022643"/>
    </source>
</evidence>
<name>A0ABY7TGW8_9SPHN</name>
<evidence type="ECO:0000256" key="8">
    <source>
        <dbReference type="PIRNR" id="PIRNR000232"/>
    </source>
</evidence>
<dbReference type="Proteomes" id="UP001220395">
    <property type="component" value="Chromosome"/>
</dbReference>
<dbReference type="InterPro" id="IPR029479">
    <property type="entry name" value="Nitroreductase"/>
</dbReference>
<dbReference type="InterPro" id="IPR026021">
    <property type="entry name" value="YdjA-like"/>
</dbReference>
<keyword evidence="5 8" id="KW-0521">NADP</keyword>
<dbReference type="CDD" id="cd02135">
    <property type="entry name" value="YdjA-like"/>
    <property type="match status" value="1"/>
</dbReference>
<dbReference type="InterPro" id="IPR052530">
    <property type="entry name" value="NAD(P)H_nitroreductase"/>
</dbReference>
<evidence type="ECO:0000256" key="7">
    <source>
        <dbReference type="ARBA" id="ARBA00023027"/>
    </source>
</evidence>
<dbReference type="InterPro" id="IPR000415">
    <property type="entry name" value="Nitroreductase-like"/>
</dbReference>
<evidence type="ECO:0000256" key="2">
    <source>
        <dbReference type="ARBA" id="ARBA00007118"/>
    </source>
</evidence>
<sequence>MFNDTATAATLLATRRSGKPRDMVAPGPDAAQMRRILEAAIRVPDHGKLAPWRFLTIADAAREDFAALLRDAYIATKPGPGRVELQAIEDFAHQAPALVIAIFAPVTTSHIPLWEQELSCGAACMNLLTATHAEGLVGGWLTGWATYSEAVAAGLGLTAHEKIAGFLFLGTPSRDLEERPRPDYDKVVAAWPADGPKG</sequence>
<comment type="cofactor">
    <cofactor evidence="1 8">
        <name>FMN</name>
        <dbReference type="ChEBI" id="CHEBI:58210"/>
    </cofactor>
</comment>
<reference evidence="10 11" key="1">
    <citation type="submission" date="2023-02" db="EMBL/GenBank/DDBJ databases">
        <title>Genome sequence of Sphingomonas naphthae.</title>
        <authorList>
            <person name="Kim S."/>
            <person name="Heo J."/>
            <person name="Kwon S.-W."/>
        </authorList>
    </citation>
    <scope>NUCLEOTIDE SEQUENCE [LARGE SCALE GENOMIC DNA]</scope>
    <source>
        <strain evidence="10 11">KACC 18716</strain>
    </source>
</reference>
<comment type="similarity">
    <text evidence="2 8">Belongs to the nitroreductase family.</text>
</comment>
<keyword evidence="7 8" id="KW-0520">NAD</keyword>